<keyword evidence="1" id="KW-0479">Metal-binding</keyword>
<feature type="region of interest" description="Disordered" evidence="3">
    <location>
        <begin position="214"/>
        <end position="282"/>
    </location>
</feature>
<dbReference type="PROSITE" id="PS50994">
    <property type="entry name" value="INTEGRASE"/>
    <property type="match status" value="1"/>
</dbReference>
<dbReference type="AlphaFoldDB" id="A0A2N9HBT2"/>
<dbReference type="GO" id="GO:0016787">
    <property type="term" value="F:hydrolase activity"/>
    <property type="evidence" value="ECO:0007669"/>
    <property type="project" value="UniProtKB-KW"/>
</dbReference>
<dbReference type="GO" id="GO:0046872">
    <property type="term" value="F:metal ion binding"/>
    <property type="evidence" value="ECO:0007669"/>
    <property type="project" value="UniProtKB-KW"/>
</dbReference>
<dbReference type="InterPro" id="IPR012337">
    <property type="entry name" value="RNaseH-like_sf"/>
</dbReference>
<evidence type="ECO:0000259" key="4">
    <source>
        <dbReference type="PROSITE" id="PS50994"/>
    </source>
</evidence>
<dbReference type="InterPro" id="IPR036397">
    <property type="entry name" value="RNaseH_sf"/>
</dbReference>
<dbReference type="Gene3D" id="3.30.420.10">
    <property type="entry name" value="Ribonuclease H-like superfamily/Ribonuclease H"/>
    <property type="match status" value="1"/>
</dbReference>
<dbReference type="SUPFAM" id="SSF53098">
    <property type="entry name" value="Ribonuclease H-like"/>
    <property type="match status" value="1"/>
</dbReference>
<feature type="domain" description="Integrase catalytic" evidence="4">
    <location>
        <begin position="362"/>
        <end position="529"/>
    </location>
</feature>
<dbReference type="Pfam" id="PF07727">
    <property type="entry name" value="RVT_2"/>
    <property type="match status" value="1"/>
</dbReference>
<proteinExistence type="predicted"/>
<evidence type="ECO:0000256" key="3">
    <source>
        <dbReference type="SAM" id="MobiDB-lite"/>
    </source>
</evidence>
<feature type="compositionally biased region" description="Polar residues" evidence="3">
    <location>
        <begin position="268"/>
        <end position="282"/>
    </location>
</feature>
<feature type="compositionally biased region" description="Low complexity" evidence="3">
    <location>
        <begin position="226"/>
        <end position="267"/>
    </location>
</feature>
<dbReference type="GO" id="GO:0015074">
    <property type="term" value="P:DNA integration"/>
    <property type="evidence" value="ECO:0007669"/>
    <property type="project" value="InterPro"/>
</dbReference>
<reference evidence="5" key="1">
    <citation type="submission" date="2018-02" db="EMBL/GenBank/DDBJ databases">
        <authorList>
            <person name="Cohen D.B."/>
            <person name="Kent A.D."/>
        </authorList>
    </citation>
    <scope>NUCLEOTIDE SEQUENCE</scope>
</reference>
<dbReference type="PANTHER" id="PTHR42648:SF26">
    <property type="entry name" value="INTEGRASE CATALYTIC DOMAIN-CONTAINING PROTEIN"/>
    <property type="match status" value="1"/>
</dbReference>
<name>A0A2N9HBT2_FAGSY</name>
<keyword evidence="2" id="KW-0378">Hydrolase</keyword>
<dbReference type="EMBL" id="OIVN01003180">
    <property type="protein sequence ID" value="SPD09345.1"/>
    <property type="molecule type" value="Genomic_DNA"/>
</dbReference>
<sequence>MVSEPFMASSNANSLLNQSPLLLLSNMSNLMSIKLDSINYIVWKLQFTTILDAYSMKDHIDSSVTRPNHFLLDEAGSPTLEINPAFKAWKQRDKALLALIYSTLTPSILLIVVGLDTAQEVWKTLEQRFTSTTRSNILGLKMELQSLRKGSDPVRLYLQHIKAARDNLSTSIRTRDDSISFEKLSVLLQTEEHSMKENLETNTAMAMYASNIKPQNQFGGNGQGSFVGPNRGRGGRNNQRGRGGRFNNFNTSSFSSQPHQFSQSSSFNAPQQFSPKSDSTRPQCQICGKIGHLAIDYYQRMNFAYQGKNPPSKLAAMATTNNPSQNWRHDLPTGKVLYKGLSENGVYPIYSSRLPFTPSVTKSLHPFHLLYADLWGLAPTMSTNGFRYYLVLVDDFTKFCWVYLLKNKSDTFTVFQQFKATIATQFNLPIKILRSDCGGEFTSQPFETFCANHGIIHQLSCPHTPQQNGVAERKHRHLVQCTLAMLSQSGLSTSYCSALSNFALPNSALPSSALSNSALSHSDTSNFTLSNSDTSNPALSLLPSITPISHPNATIPTQMPLPSSHTYTPDITPVITPYITAIPTAAPDLTAPVVGAPPAPTPTHSMQTRAKSGIFKPKVYYIAQPDYLHTEPPSYKVAVQYPQWCTAMQEEYDALQRQGTWSLVSPPPSKNIVGYKWVYKLKHNSDGSISRYKARLVAKGFHQQYGVDYAKTFSPVVKPPTVRLVISLAISLNWPLRQLDVRNAFLHGTLQEEMQIGLETHLIENLLQASLSTWALIPLLGLLRSSPQSLDHPLSLSTEALAIAAAELCWLRTLLKDLRVYLSDTPILWCNNVSALAIA</sequence>
<dbReference type="InterPro" id="IPR013103">
    <property type="entry name" value="RVT_2"/>
</dbReference>
<dbReference type="GO" id="GO:0003676">
    <property type="term" value="F:nucleic acid binding"/>
    <property type="evidence" value="ECO:0007669"/>
    <property type="project" value="InterPro"/>
</dbReference>
<evidence type="ECO:0000256" key="1">
    <source>
        <dbReference type="ARBA" id="ARBA00022723"/>
    </source>
</evidence>
<dbReference type="InterPro" id="IPR043502">
    <property type="entry name" value="DNA/RNA_pol_sf"/>
</dbReference>
<dbReference type="Pfam" id="PF00665">
    <property type="entry name" value="rve"/>
    <property type="match status" value="1"/>
</dbReference>
<gene>
    <name evidence="5" type="ORF">FSB_LOCUS37227</name>
</gene>
<dbReference type="InterPro" id="IPR001584">
    <property type="entry name" value="Integrase_cat-core"/>
</dbReference>
<accession>A0A2N9HBT2</accession>
<protein>
    <recommendedName>
        <fullName evidence="4">Integrase catalytic domain-containing protein</fullName>
    </recommendedName>
</protein>
<dbReference type="Pfam" id="PF14223">
    <property type="entry name" value="Retrotran_gag_2"/>
    <property type="match status" value="1"/>
</dbReference>
<dbReference type="SUPFAM" id="SSF56672">
    <property type="entry name" value="DNA/RNA polymerases"/>
    <property type="match status" value="1"/>
</dbReference>
<organism evidence="5">
    <name type="scientific">Fagus sylvatica</name>
    <name type="common">Beechnut</name>
    <dbReference type="NCBI Taxonomy" id="28930"/>
    <lineage>
        <taxon>Eukaryota</taxon>
        <taxon>Viridiplantae</taxon>
        <taxon>Streptophyta</taxon>
        <taxon>Embryophyta</taxon>
        <taxon>Tracheophyta</taxon>
        <taxon>Spermatophyta</taxon>
        <taxon>Magnoliopsida</taxon>
        <taxon>eudicotyledons</taxon>
        <taxon>Gunneridae</taxon>
        <taxon>Pentapetalae</taxon>
        <taxon>rosids</taxon>
        <taxon>fabids</taxon>
        <taxon>Fagales</taxon>
        <taxon>Fagaceae</taxon>
        <taxon>Fagus</taxon>
    </lineage>
</organism>
<evidence type="ECO:0000313" key="5">
    <source>
        <dbReference type="EMBL" id="SPD09345.1"/>
    </source>
</evidence>
<dbReference type="InterPro" id="IPR039537">
    <property type="entry name" value="Retrotran_Ty1/copia-like"/>
</dbReference>
<dbReference type="PANTHER" id="PTHR42648">
    <property type="entry name" value="TRANSPOSASE, PUTATIVE-RELATED"/>
    <property type="match status" value="1"/>
</dbReference>
<evidence type="ECO:0000256" key="2">
    <source>
        <dbReference type="ARBA" id="ARBA00022801"/>
    </source>
</evidence>